<protein>
    <submittedName>
        <fullName evidence="1">Uncharacterized protein</fullName>
    </submittedName>
</protein>
<evidence type="ECO:0000313" key="2">
    <source>
        <dbReference type="Proteomes" id="UP000024635"/>
    </source>
</evidence>
<reference evidence="2" key="1">
    <citation type="journal article" date="2015" name="Nat. Genet.">
        <title>The genome and transcriptome of the zoonotic hookworm Ancylostoma ceylanicum identify infection-specific gene families.</title>
        <authorList>
            <person name="Schwarz E.M."/>
            <person name="Hu Y."/>
            <person name="Antoshechkin I."/>
            <person name="Miller M.M."/>
            <person name="Sternberg P.W."/>
            <person name="Aroian R.V."/>
        </authorList>
    </citation>
    <scope>NUCLEOTIDE SEQUENCE</scope>
    <source>
        <strain evidence="2">HY135</strain>
    </source>
</reference>
<dbReference type="AlphaFoldDB" id="A0A016UV02"/>
<organism evidence="1 2">
    <name type="scientific">Ancylostoma ceylanicum</name>
    <dbReference type="NCBI Taxonomy" id="53326"/>
    <lineage>
        <taxon>Eukaryota</taxon>
        <taxon>Metazoa</taxon>
        <taxon>Ecdysozoa</taxon>
        <taxon>Nematoda</taxon>
        <taxon>Chromadorea</taxon>
        <taxon>Rhabditida</taxon>
        <taxon>Rhabditina</taxon>
        <taxon>Rhabditomorpha</taxon>
        <taxon>Strongyloidea</taxon>
        <taxon>Ancylostomatidae</taxon>
        <taxon>Ancylostomatinae</taxon>
        <taxon>Ancylostoma</taxon>
    </lineage>
</organism>
<keyword evidence="2" id="KW-1185">Reference proteome</keyword>
<sequence length="97" mass="11273">MMTWNAGKRGRLWIPDRVNGLVVPDRRYIQGIRPGVEVASHTRARIDPFQPFYHWLKGYMRLVFGKVGMDQLARVYATQLLLQGESPVTDQYRLLVT</sequence>
<dbReference type="EMBL" id="JARK01001361">
    <property type="protein sequence ID" value="EYC19000.1"/>
    <property type="molecule type" value="Genomic_DNA"/>
</dbReference>
<gene>
    <name evidence="1" type="primary">Acey_s0025.g1108</name>
    <name evidence="1" type="ORF">Y032_0025g1108</name>
</gene>
<dbReference type="Proteomes" id="UP000024635">
    <property type="component" value="Unassembled WGS sequence"/>
</dbReference>
<evidence type="ECO:0000313" key="1">
    <source>
        <dbReference type="EMBL" id="EYC19000.1"/>
    </source>
</evidence>
<accession>A0A016UV02</accession>
<comment type="caution">
    <text evidence="1">The sequence shown here is derived from an EMBL/GenBank/DDBJ whole genome shotgun (WGS) entry which is preliminary data.</text>
</comment>
<proteinExistence type="predicted"/>
<name>A0A016UV02_9BILA</name>